<dbReference type="Proteomes" id="UP000516052">
    <property type="component" value="Chromosome"/>
</dbReference>
<dbReference type="InterPro" id="IPR056094">
    <property type="entry name" value="DUF7677"/>
</dbReference>
<keyword evidence="3" id="KW-1185">Reference proteome</keyword>
<dbReference type="Pfam" id="PF24725">
    <property type="entry name" value="DUF7677"/>
    <property type="match status" value="1"/>
</dbReference>
<dbReference type="KEGG" id="sroi:IAG44_36655"/>
<reference evidence="2 3" key="1">
    <citation type="submission" date="2020-08" db="EMBL/GenBank/DDBJ databases">
        <title>A novel species.</title>
        <authorList>
            <person name="Gao J."/>
        </authorList>
    </citation>
    <scope>NUCLEOTIDE SEQUENCE [LARGE SCALE GENOMIC DNA]</scope>
    <source>
        <strain evidence="2 3">CRXT-G-22</strain>
    </source>
</reference>
<name>A0A7H0INT4_9ACTN</name>
<evidence type="ECO:0000313" key="3">
    <source>
        <dbReference type="Proteomes" id="UP000516052"/>
    </source>
</evidence>
<feature type="domain" description="DUF7677" evidence="1">
    <location>
        <begin position="3"/>
        <end position="100"/>
    </location>
</feature>
<sequence>MEHLPVDVRASLRFFAFYLANGTIDLDLLDGIDYRPALFQFGSTLEQVFAIYCNVLQVDENGMVLNAGDAEYRAAQWIRAHCDQTYRVEPPFEAWETELH</sequence>
<protein>
    <recommendedName>
        <fullName evidence="1">DUF7677 domain-containing protein</fullName>
    </recommendedName>
</protein>
<dbReference type="AlphaFoldDB" id="A0A7H0INT4"/>
<accession>A0A7H0INT4</accession>
<evidence type="ECO:0000313" key="2">
    <source>
        <dbReference type="EMBL" id="QNP74450.1"/>
    </source>
</evidence>
<dbReference type="EMBL" id="CP060828">
    <property type="protein sequence ID" value="QNP74450.1"/>
    <property type="molecule type" value="Genomic_DNA"/>
</dbReference>
<gene>
    <name evidence="2" type="ORF">IAG44_36655</name>
</gene>
<evidence type="ECO:0000259" key="1">
    <source>
        <dbReference type="Pfam" id="PF24725"/>
    </source>
</evidence>
<dbReference type="RefSeq" id="WP_187751375.1">
    <property type="nucleotide sequence ID" value="NZ_CP060828.1"/>
</dbReference>
<proteinExistence type="predicted"/>
<organism evidence="2 3">
    <name type="scientific">Streptomyces roseirectus</name>
    <dbReference type="NCBI Taxonomy" id="2768066"/>
    <lineage>
        <taxon>Bacteria</taxon>
        <taxon>Bacillati</taxon>
        <taxon>Actinomycetota</taxon>
        <taxon>Actinomycetes</taxon>
        <taxon>Kitasatosporales</taxon>
        <taxon>Streptomycetaceae</taxon>
        <taxon>Streptomyces</taxon>
    </lineage>
</organism>